<accession>A0A7S4JLC6</accession>
<protein>
    <recommendedName>
        <fullName evidence="3">Thioredoxin domain-containing protein</fullName>
    </recommendedName>
</protein>
<organism evidence="4">
    <name type="scientific">Odontella aurita</name>
    <dbReference type="NCBI Taxonomy" id="265563"/>
    <lineage>
        <taxon>Eukaryota</taxon>
        <taxon>Sar</taxon>
        <taxon>Stramenopiles</taxon>
        <taxon>Ochrophyta</taxon>
        <taxon>Bacillariophyta</taxon>
        <taxon>Mediophyceae</taxon>
        <taxon>Biddulphiophycidae</taxon>
        <taxon>Eupodiscales</taxon>
        <taxon>Odontellaceae</taxon>
        <taxon>Odontella</taxon>
    </lineage>
</organism>
<dbReference type="PROSITE" id="PS51352">
    <property type="entry name" value="THIOREDOXIN_2"/>
    <property type="match status" value="1"/>
</dbReference>
<evidence type="ECO:0000256" key="1">
    <source>
        <dbReference type="ARBA" id="ARBA00008987"/>
    </source>
</evidence>
<evidence type="ECO:0000256" key="2">
    <source>
        <dbReference type="SAM" id="SignalP"/>
    </source>
</evidence>
<evidence type="ECO:0000259" key="3">
    <source>
        <dbReference type="PROSITE" id="PS51352"/>
    </source>
</evidence>
<comment type="similarity">
    <text evidence="1">Belongs to the thioredoxin family.</text>
</comment>
<dbReference type="PANTHER" id="PTHR43601:SF32">
    <property type="entry name" value="THIOREDOXIN-LIKE 2-2, CHLOROPLASTIC"/>
    <property type="match status" value="1"/>
</dbReference>
<dbReference type="EMBL" id="HBKQ01042887">
    <property type="protein sequence ID" value="CAE2267072.1"/>
    <property type="molecule type" value="Transcribed_RNA"/>
</dbReference>
<sequence length="230" mass="26283">MQQRAFRLSVVHCIAALTANLSFVESFQGANLGPKTDRIPILCSPCRLRSSRANECAEDEKDKHKNATDGDDWTETEDGAFVPNIFRRVRRRPKHGRDVVKRITAIPDYKAQVIDERERITVVRFYAPWCKSCRASEPLFYRLAADYAPRNVNFVEVSVTKGNAILHEALGIPSLPWVHIYHPEAGLTEERKVSNKYFEDVRKTLRCYVDGICDMEDMEAFADSQAGKFQ</sequence>
<dbReference type="AlphaFoldDB" id="A0A7S4JLC6"/>
<name>A0A7S4JLC6_9STRA</name>
<keyword evidence="2" id="KW-0732">Signal</keyword>
<dbReference type="Gene3D" id="3.40.30.10">
    <property type="entry name" value="Glutaredoxin"/>
    <property type="match status" value="1"/>
</dbReference>
<reference evidence="4" key="1">
    <citation type="submission" date="2021-01" db="EMBL/GenBank/DDBJ databases">
        <authorList>
            <person name="Corre E."/>
            <person name="Pelletier E."/>
            <person name="Niang G."/>
            <person name="Scheremetjew M."/>
            <person name="Finn R."/>
            <person name="Kale V."/>
            <person name="Holt S."/>
            <person name="Cochrane G."/>
            <person name="Meng A."/>
            <person name="Brown T."/>
            <person name="Cohen L."/>
        </authorList>
    </citation>
    <scope>NUCLEOTIDE SEQUENCE</scope>
    <source>
        <strain evidence="4">Isolate 1302-5</strain>
    </source>
</reference>
<feature type="signal peptide" evidence="2">
    <location>
        <begin position="1"/>
        <end position="26"/>
    </location>
</feature>
<proteinExistence type="inferred from homology"/>
<dbReference type="InterPro" id="IPR036249">
    <property type="entry name" value="Thioredoxin-like_sf"/>
</dbReference>
<dbReference type="PANTHER" id="PTHR43601">
    <property type="entry name" value="THIOREDOXIN, MITOCHONDRIAL"/>
    <property type="match status" value="1"/>
</dbReference>
<gene>
    <name evidence="4" type="ORF">OAUR00152_LOCUS29532</name>
</gene>
<dbReference type="GO" id="GO:0045454">
    <property type="term" value="P:cell redox homeostasis"/>
    <property type="evidence" value="ECO:0007669"/>
    <property type="project" value="TreeGrafter"/>
</dbReference>
<dbReference type="Pfam" id="PF00085">
    <property type="entry name" value="Thioredoxin"/>
    <property type="match status" value="1"/>
</dbReference>
<feature type="chain" id="PRO_5030901363" description="Thioredoxin domain-containing protein" evidence="2">
    <location>
        <begin position="27"/>
        <end position="230"/>
    </location>
</feature>
<dbReference type="SUPFAM" id="SSF52833">
    <property type="entry name" value="Thioredoxin-like"/>
    <property type="match status" value="1"/>
</dbReference>
<dbReference type="InterPro" id="IPR013766">
    <property type="entry name" value="Thioredoxin_domain"/>
</dbReference>
<evidence type="ECO:0000313" key="4">
    <source>
        <dbReference type="EMBL" id="CAE2267072.1"/>
    </source>
</evidence>
<feature type="domain" description="Thioredoxin" evidence="3">
    <location>
        <begin position="100"/>
        <end position="227"/>
    </location>
</feature>